<sequence length="280" mass="30480">MTLHMRKDRTGEAAPAASLPRARGTLDLSTKSRADQSAIDGLRTSGCLRALFPRRQAGVEAIVINTSGGLTGGDRLDLAATAGHGSHLTLTTQAAERAYKASSDIARVQTRLEAGADASLHWLPQELILFEGARLRRRLRADLASDARLLLVEPVIFGRSAMGEHLHDVRFDDRIEVWRGGSPLYLDSVQLDGDLEARMRRPALGGGAGAMASLVYVAPDAEAHLAALRPMLPETCGVSLMREDLLILRMLARDSLNLRRSLLPVLDRLSRDTLPTSWRL</sequence>
<dbReference type="STRING" id="561184.SAMN05216376_10364"/>
<proteinExistence type="inferred from homology"/>
<evidence type="ECO:0000256" key="3">
    <source>
        <dbReference type="HAMAP-Rule" id="MF_01384"/>
    </source>
</evidence>
<dbReference type="InterPro" id="IPR002669">
    <property type="entry name" value="UreD"/>
</dbReference>
<accession>A0A0B3S7U1</accession>
<keyword evidence="6" id="KW-1185">Reference proteome</keyword>
<organism evidence="5 6">
    <name type="scientific">Mameliella alba</name>
    <dbReference type="NCBI Taxonomy" id="561184"/>
    <lineage>
        <taxon>Bacteria</taxon>
        <taxon>Pseudomonadati</taxon>
        <taxon>Pseudomonadota</taxon>
        <taxon>Alphaproteobacteria</taxon>
        <taxon>Rhodobacterales</taxon>
        <taxon>Roseobacteraceae</taxon>
        <taxon>Mameliella</taxon>
    </lineage>
</organism>
<evidence type="ECO:0000256" key="4">
    <source>
        <dbReference type="SAM" id="MobiDB-lite"/>
    </source>
</evidence>
<evidence type="ECO:0000313" key="5">
    <source>
        <dbReference type="EMBL" id="KHQ55028.1"/>
    </source>
</evidence>
<dbReference type="Proteomes" id="UP000030960">
    <property type="component" value="Unassembled WGS sequence"/>
</dbReference>
<evidence type="ECO:0000256" key="1">
    <source>
        <dbReference type="ARBA" id="ARBA00007177"/>
    </source>
</evidence>
<name>A0A0B3S7U1_9RHOB</name>
<keyword evidence="3" id="KW-0963">Cytoplasm</keyword>
<dbReference type="RefSeq" id="WP_223306128.1">
    <property type="nucleotide sequence ID" value="NZ_JSUQ01000001.1"/>
</dbReference>
<dbReference type="GO" id="GO:0016151">
    <property type="term" value="F:nickel cation binding"/>
    <property type="evidence" value="ECO:0007669"/>
    <property type="project" value="UniProtKB-UniRule"/>
</dbReference>
<comment type="similarity">
    <text evidence="1 3">Belongs to the UreD family.</text>
</comment>
<comment type="caution">
    <text evidence="5">The sequence shown here is derived from an EMBL/GenBank/DDBJ whole genome shotgun (WGS) entry which is preliminary data.</text>
</comment>
<dbReference type="Pfam" id="PF01774">
    <property type="entry name" value="UreD"/>
    <property type="match status" value="1"/>
</dbReference>
<dbReference type="EMBL" id="JSUQ01000001">
    <property type="protein sequence ID" value="KHQ55028.1"/>
    <property type="molecule type" value="Genomic_DNA"/>
</dbReference>
<reference evidence="5 6" key="1">
    <citation type="submission" date="2014-10" db="EMBL/GenBank/DDBJ databases">
        <title>Genome sequence of Ponticoccus sp. strain UMTAT08 isolated from clonal culture of toxic dinoflagellate Alexandrium tamiyavanichii.</title>
        <authorList>
            <person name="Gan H.Y."/>
            <person name="Muhd D.-D."/>
            <person name="Mohd Noor M.E."/>
            <person name="Yeong Y.S."/>
            <person name="Usup G."/>
        </authorList>
    </citation>
    <scope>NUCLEOTIDE SEQUENCE [LARGE SCALE GENOMIC DNA]</scope>
    <source>
        <strain evidence="5 6">UMTAT08</strain>
    </source>
</reference>
<comment type="function">
    <text evidence="3">Required for maturation of urease via the functional incorporation of the urease nickel metallocenter.</text>
</comment>
<evidence type="ECO:0000313" key="6">
    <source>
        <dbReference type="Proteomes" id="UP000030960"/>
    </source>
</evidence>
<dbReference type="GO" id="GO:0005737">
    <property type="term" value="C:cytoplasm"/>
    <property type="evidence" value="ECO:0007669"/>
    <property type="project" value="UniProtKB-SubCell"/>
</dbReference>
<evidence type="ECO:0000256" key="2">
    <source>
        <dbReference type="ARBA" id="ARBA00023186"/>
    </source>
</evidence>
<gene>
    <name evidence="3 5" type="primary">ureD</name>
    <name evidence="5" type="ORF">OA50_00062</name>
</gene>
<dbReference type="HAMAP" id="MF_01384">
    <property type="entry name" value="UreD"/>
    <property type="match status" value="1"/>
</dbReference>
<comment type="subunit">
    <text evidence="3">UreD, UreF and UreG form a complex that acts as a GTP-hydrolysis-dependent molecular chaperone, activating the urease apoprotein by helping to assemble the nickel containing metallocenter of UreC. The UreE protein probably delivers the nickel.</text>
</comment>
<dbReference type="PATRIC" id="fig|1515334.3.peg.62"/>
<keyword evidence="2 3" id="KW-0143">Chaperone</keyword>
<dbReference type="PANTHER" id="PTHR33643">
    <property type="entry name" value="UREASE ACCESSORY PROTEIN D"/>
    <property type="match status" value="1"/>
</dbReference>
<comment type="subcellular location">
    <subcellularLocation>
        <location evidence="3">Cytoplasm</location>
    </subcellularLocation>
</comment>
<feature type="region of interest" description="Disordered" evidence="4">
    <location>
        <begin position="1"/>
        <end position="30"/>
    </location>
</feature>
<keyword evidence="3" id="KW-0996">Nickel insertion</keyword>
<dbReference type="AlphaFoldDB" id="A0A0B3S7U1"/>
<dbReference type="PANTHER" id="PTHR33643:SF1">
    <property type="entry name" value="UREASE ACCESSORY PROTEIN D"/>
    <property type="match status" value="1"/>
</dbReference>
<protein>
    <recommendedName>
        <fullName evidence="3">Urease accessory protein UreD</fullName>
    </recommendedName>
</protein>